<evidence type="ECO:0000256" key="1">
    <source>
        <dbReference type="SAM" id="MobiDB-lite"/>
    </source>
</evidence>
<reference evidence="2" key="1">
    <citation type="submission" date="2022-10" db="EMBL/GenBank/DDBJ databases">
        <authorList>
            <person name="Chen Y."/>
            <person name="Dougan E. K."/>
            <person name="Chan C."/>
            <person name="Rhodes N."/>
            <person name="Thang M."/>
        </authorList>
    </citation>
    <scope>NUCLEOTIDE SEQUENCE</scope>
</reference>
<reference evidence="3 4" key="2">
    <citation type="submission" date="2024-05" db="EMBL/GenBank/DDBJ databases">
        <authorList>
            <person name="Chen Y."/>
            <person name="Shah S."/>
            <person name="Dougan E. K."/>
            <person name="Thang M."/>
            <person name="Chan C."/>
        </authorList>
    </citation>
    <scope>NUCLEOTIDE SEQUENCE [LARGE SCALE GENOMIC DNA]</scope>
</reference>
<dbReference type="Gene3D" id="3.40.50.150">
    <property type="entry name" value="Vaccinia Virus protein VP39"/>
    <property type="match status" value="1"/>
</dbReference>
<feature type="compositionally biased region" description="Basic and acidic residues" evidence="1">
    <location>
        <begin position="229"/>
        <end position="248"/>
    </location>
</feature>
<feature type="compositionally biased region" description="Basic residues" evidence="1">
    <location>
        <begin position="464"/>
        <end position="483"/>
    </location>
</feature>
<feature type="compositionally biased region" description="Basic residues" evidence="1">
    <location>
        <begin position="273"/>
        <end position="283"/>
    </location>
</feature>
<evidence type="ECO:0000313" key="4">
    <source>
        <dbReference type="Proteomes" id="UP001152797"/>
    </source>
</evidence>
<feature type="compositionally biased region" description="Basic residues" evidence="1">
    <location>
        <begin position="167"/>
        <end position="187"/>
    </location>
</feature>
<feature type="compositionally biased region" description="Low complexity" evidence="1">
    <location>
        <begin position="251"/>
        <end position="272"/>
    </location>
</feature>
<organism evidence="2">
    <name type="scientific">Cladocopium goreaui</name>
    <dbReference type="NCBI Taxonomy" id="2562237"/>
    <lineage>
        <taxon>Eukaryota</taxon>
        <taxon>Sar</taxon>
        <taxon>Alveolata</taxon>
        <taxon>Dinophyceae</taxon>
        <taxon>Suessiales</taxon>
        <taxon>Symbiodiniaceae</taxon>
        <taxon>Cladocopium</taxon>
    </lineage>
</organism>
<proteinExistence type="predicted"/>
<feature type="compositionally biased region" description="Low complexity" evidence="1">
    <location>
        <begin position="524"/>
        <end position="538"/>
    </location>
</feature>
<feature type="region of interest" description="Disordered" evidence="1">
    <location>
        <begin position="437"/>
        <end position="544"/>
    </location>
</feature>
<accession>A0A9P1G2F8</accession>
<gene>
    <name evidence="2" type="ORF">C1SCF055_LOCUS23463</name>
</gene>
<keyword evidence="4" id="KW-1185">Reference proteome</keyword>
<sequence length="1521" mass="167966">MARSQSGSFHPELLSTLRPLPPQAELGDDRTEFPVEQFQKPALNGPSPPGVGPQLRAAWGRVEALLGETHLPETFKWEALRRVRNFYGELQDLAEGVGQAPAEGSGQEAKDGVAAPSLAVEGSEQPSLPLTPGNNCSGDLAVEEFKAKEATTKEKKRKSEASSKEERKKKKERREKKKDKERRRKAKEKSLETVTPPATPVRDREPSRTREEGEKPPAESTSGLEVEENIDKRSGEIREQEGEARGEEETAGPPELGHLADALPRRPAAAKPAPRRAVLRRPAARGEAGAADAEGEVSPVLTPGEWEKKFEAGDIIPASAYPLGSFKKGDWIQSEKANYSGEVCKVALKVEKVSVEDGEAEATVIVTGTQSENLLKFVSGQPGIKLRAHLCHRDCDQLRSNPDLLHLKDFQRIKPGSVTGWEENLIAVDENAELRREMKEKTDKKEKKEKEAAEESSQSGESKKARKRKKKKKERKEKKKKVGGRSQAKKPLEALYGNTGLDPDSKKRKRIVARMKKKLKKAKTSSSSSSASSSTSTSEGETVEDDLLQDRSKLQKIATMAPGVLAASSLQTMKSYIMQSSGNPWHLEEGSLPPVLSQYARQYLLGKASGGIRREIETLVCIGDYLLLGRAAEACDCLVQRVKSLEMTLAGQSWATSQKLEIIPNVDAGVASRAELQLAQKEAALDMKAKGSSPAWPRDKGKGKGKDKEGGKDKGKNKGKAPEELPLLLVVCMNLLPMWMKVQLTTAKAQAWAAPMLEKVGWENVSPALPVEIGGVELEKVVELGSHHYALNFDTYLLAPEDQVYVRPPRVMVAPECWDAFCDNMLQRGVFSMVHEDEIYRVQDKPLLNGLFGVSKHEFEGNYEVMRVIMNLVPVNAVCRGLDSDIATLPSISGMTPLELLCDEDLVISSEDVRCFFYIFKIPPSWHRFMAFNRPLPARLCGDKPGVWYPCHVSPLVSSLREEYALLKVPRHPRKGVASQTLAEVQGAVVDGKAGIAYPKQEKVLRYAYLTRLVLEAGEATQKQMQIVGGGLVYLAMFRRPLLGSLNAIWTFICSFEGFPPVVKLKLPEEVREELARFLGLIPLAYMDFRCRLSSLVTASDASTTGGGVTASNKLSPAGCVAAQCPVRGDVVEPTDITGVLTVGLFDGISGLRVAADVLGWNVMGHISVERSPEAARVVESRFPNTIHVSNVQDITGEMVKDWSLKFSQVGLILLGAGPPCQGVSGLNAARKGALRDERSAVFQHVPRVRDLLKAAFPWAQVQTLMESVASMDQSDEEIMSASFGATPWYIDAGNVSLAHRPRLYWTEWELVAEEDATLDVLPSGLNPNLRVQDLVERTAPGSETDFQTYLQRPMMGSCRRVGHLANELKLVRKLCTLISIKGDDLLIQPSTDDQVKYQRLRASIPSKLWKWRTICGWTWSQQAEHINVLELRAVLTALRWRIERKGITHSKFVHLVDSLVCLHALSRGRSSSRKLKRTLLRINSLLLATNSHVLWAYVNTKDNPADAPSRRPRKRKWSNA</sequence>
<feature type="compositionally biased region" description="Polar residues" evidence="1">
    <location>
        <begin position="124"/>
        <end position="137"/>
    </location>
</feature>
<comment type="caution">
    <text evidence="2">The sequence shown here is derived from an EMBL/GenBank/DDBJ whole genome shotgun (WGS) entry which is preliminary data.</text>
</comment>
<feature type="compositionally biased region" description="Basic residues" evidence="1">
    <location>
        <begin position="506"/>
        <end position="523"/>
    </location>
</feature>
<dbReference type="InterPro" id="IPR029063">
    <property type="entry name" value="SAM-dependent_MTases_sf"/>
</dbReference>
<name>A0A9P1G2F8_9DINO</name>
<feature type="region of interest" description="Disordered" evidence="1">
    <location>
        <begin position="687"/>
        <end position="720"/>
    </location>
</feature>
<dbReference type="OrthoDB" id="641149at2759"/>
<evidence type="ECO:0000313" key="3">
    <source>
        <dbReference type="EMBL" id="CAL4784353.1"/>
    </source>
</evidence>
<feature type="compositionally biased region" description="Basic and acidic residues" evidence="1">
    <location>
        <begin position="697"/>
        <end position="720"/>
    </location>
</feature>
<dbReference type="SUPFAM" id="SSF53335">
    <property type="entry name" value="S-adenosyl-L-methionine-dependent methyltransferases"/>
    <property type="match status" value="1"/>
</dbReference>
<dbReference type="Proteomes" id="UP001152797">
    <property type="component" value="Unassembled WGS sequence"/>
</dbReference>
<feature type="region of interest" description="Disordered" evidence="1">
    <location>
        <begin position="97"/>
        <end position="302"/>
    </location>
</feature>
<dbReference type="EMBL" id="CAMXCT010002280">
    <property type="protein sequence ID" value="CAI3997041.1"/>
    <property type="molecule type" value="Genomic_DNA"/>
</dbReference>
<feature type="compositionally biased region" description="Basic and acidic residues" evidence="1">
    <location>
        <begin position="201"/>
        <end position="217"/>
    </location>
</feature>
<feature type="compositionally biased region" description="Basic and acidic residues" evidence="1">
    <location>
        <begin position="143"/>
        <end position="166"/>
    </location>
</feature>
<dbReference type="EMBL" id="CAMXCT030002280">
    <property type="protein sequence ID" value="CAL4784353.1"/>
    <property type="molecule type" value="Genomic_DNA"/>
</dbReference>
<feature type="region of interest" description="Disordered" evidence="1">
    <location>
        <begin position="1"/>
        <end position="32"/>
    </location>
</feature>
<protein>
    <submittedName>
        <fullName evidence="2">Uncharacterized protein</fullName>
    </submittedName>
</protein>
<feature type="compositionally biased region" description="Basic and acidic residues" evidence="1">
    <location>
        <begin position="437"/>
        <end position="453"/>
    </location>
</feature>
<dbReference type="EMBL" id="CAMXCT020002280">
    <property type="protein sequence ID" value="CAL1150416.1"/>
    <property type="molecule type" value="Genomic_DNA"/>
</dbReference>
<evidence type="ECO:0000313" key="2">
    <source>
        <dbReference type="EMBL" id="CAI3997041.1"/>
    </source>
</evidence>